<evidence type="ECO:0000256" key="2">
    <source>
        <dbReference type="SAM" id="SignalP"/>
    </source>
</evidence>
<organism evidence="4 5">
    <name type="scientific">Sulfurirhabdus autotrophica</name>
    <dbReference type="NCBI Taxonomy" id="1706046"/>
    <lineage>
        <taxon>Bacteria</taxon>
        <taxon>Pseudomonadati</taxon>
        <taxon>Pseudomonadota</taxon>
        <taxon>Betaproteobacteria</taxon>
        <taxon>Nitrosomonadales</taxon>
        <taxon>Sulfuricellaceae</taxon>
        <taxon>Sulfurirhabdus</taxon>
    </lineage>
</organism>
<keyword evidence="2" id="KW-0732">Signal</keyword>
<keyword evidence="5" id="KW-1185">Reference proteome</keyword>
<reference evidence="4 5" key="1">
    <citation type="submission" date="2019-03" db="EMBL/GenBank/DDBJ databases">
        <title>Genomic Encyclopedia of Type Strains, Phase IV (KMG-IV): sequencing the most valuable type-strain genomes for metagenomic binning, comparative biology and taxonomic classification.</title>
        <authorList>
            <person name="Goeker M."/>
        </authorList>
    </citation>
    <scope>NUCLEOTIDE SEQUENCE [LARGE SCALE GENOMIC DNA]</scope>
    <source>
        <strain evidence="4 5">DSM 100309</strain>
    </source>
</reference>
<name>A0A4R3Y922_9PROT</name>
<feature type="coiled-coil region" evidence="1">
    <location>
        <begin position="65"/>
        <end position="92"/>
    </location>
</feature>
<feature type="chain" id="PRO_5020909076" evidence="2">
    <location>
        <begin position="20"/>
        <end position="204"/>
    </location>
</feature>
<comment type="caution">
    <text evidence="4">The sequence shown here is derived from an EMBL/GenBank/DDBJ whole genome shotgun (WGS) entry which is preliminary data.</text>
</comment>
<dbReference type="Proteomes" id="UP000295367">
    <property type="component" value="Unassembled WGS sequence"/>
</dbReference>
<dbReference type="EMBL" id="SMCO01000004">
    <property type="protein sequence ID" value="TCV88182.1"/>
    <property type="molecule type" value="Genomic_DNA"/>
</dbReference>
<evidence type="ECO:0000313" key="5">
    <source>
        <dbReference type="Proteomes" id="UP000295367"/>
    </source>
</evidence>
<feature type="coiled-coil region" evidence="1">
    <location>
        <begin position="120"/>
        <end position="147"/>
    </location>
</feature>
<evidence type="ECO:0000313" key="4">
    <source>
        <dbReference type="EMBL" id="TCV88182.1"/>
    </source>
</evidence>
<feature type="domain" description="DUF4124" evidence="3">
    <location>
        <begin position="10"/>
        <end position="50"/>
    </location>
</feature>
<dbReference type="AlphaFoldDB" id="A0A4R3Y922"/>
<sequence>MRYLTAIMVALLISQPASAKMFKWVDEKGATHYGDSIPPQYSNQGNIELNKRGMVIKKTDGALTQEQLDAKAATAEKEKQDAHAALEQKRKDTALLNSYSNEKEIDMARDRNLMQVDTAIQGTQTRIKSEQVKLDELRKKAESIQKNKKPVPPYLADEIKQNEQSIKTLNDSIKANQLEKETIRTKYEAEKQHFHELKKLSTAP</sequence>
<evidence type="ECO:0000259" key="3">
    <source>
        <dbReference type="Pfam" id="PF13511"/>
    </source>
</evidence>
<feature type="signal peptide" evidence="2">
    <location>
        <begin position="1"/>
        <end position="19"/>
    </location>
</feature>
<gene>
    <name evidence="4" type="ORF">EDC63_104139</name>
</gene>
<dbReference type="InterPro" id="IPR025392">
    <property type="entry name" value="DUF4124"/>
</dbReference>
<dbReference type="Pfam" id="PF13511">
    <property type="entry name" value="DUF4124"/>
    <property type="match status" value="1"/>
</dbReference>
<dbReference type="OrthoDB" id="7064973at2"/>
<accession>A0A4R3Y922</accession>
<keyword evidence="1" id="KW-0175">Coiled coil</keyword>
<dbReference type="RefSeq" id="WP_124945805.1">
    <property type="nucleotide sequence ID" value="NZ_BHVT01000019.1"/>
</dbReference>
<protein>
    <submittedName>
        <fullName evidence="4">Uncharacterized protein DUF4124</fullName>
    </submittedName>
</protein>
<evidence type="ECO:0000256" key="1">
    <source>
        <dbReference type="SAM" id="Coils"/>
    </source>
</evidence>
<proteinExistence type="predicted"/>